<sequence length="238" mass="26947">MVMPNKPLISVITVTYNAAASIEETIKSVIEKLGSGNEFIIIDGGSVDRTIEIIKKYKEHINYWISEPDKGIYDAMNKAIKVATGAYLYFINAGDLLLGLPTDILTSYEASAAKLLAFPVLDSNHKLRLPAINSSIKIKNLLPHQGCFYKRDLNIQYSLKFKVFSDFDLNQKLYSQKYPIKVFNEPVVATHELTGISHDKRYGKEIFKVVEGNFGPIYKCLSFAYFKMDGLYNRIKNL</sequence>
<keyword evidence="3" id="KW-1185">Reference proteome</keyword>
<evidence type="ECO:0000313" key="2">
    <source>
        <dbReference type="EMBL" id="QTE47789.1"/>
    </source>
</evidence>
<dbReference type="Gene3D" id="3.90.550.10">
    <property type="entry name" value="Spore Coat Polysaccharide Biosynthesis Protein SpsA, Chain A"/>
    <property type="match status" value="1"/>
</dbReference>
<dbReference type="InterPro" id="IPR029044">
    <property type="entry name" value="Nucleotide-diphossugar_trans"/>
</dbReference>
<dbReference type="Proteomes" id="UP000663940">
    <property type="component" value="Chromosome"/>
</dbReference>
<protein>
    <submittedName>
        <fullName evidence="2">Glycosyltransferase</fullName>
    </submittedName>
</protein>
<evidence type="ECO:0000259" key="1">
    <source>
        <dbReference type="Pfam" id="PF00535"/>
    </source>
</evidence>
<dbReference type="PANTHER" id="PTHR22916:SF67">
    <property type="entry name" value="COLANIC ACID BIOSYNTHESIS GLYCOSYL TRANSFERASE WCAE-RELATED"/>
    <property type="match status" value="1"/>
</dbReference>
<reference evidence="2 3" key="1">
    <citation type="submission" date="2021-03" db="EMBL/GenBank/DDBJ databases">
        <title>Mucilaginibacter strains isolated from gold and copper mining confer multi heavy-metal resistance.</title>
        <authorList>
            <person name="Li Y."/>
        </authorList>
    </citation>
    <scope>NUCLEOTIDE SEQUENCE [LARGE SCALE GENOMIC DNA]</scope>
    <source>
        <strain evidence="2 3">P2-4</strain>
    </source>
</reference>
<feature type="domain" description="Glycosyltransferase 2-like" evidence="1">
    <location>
        <begin position="10"/>
        <end position="93"/>
    </location>
</feature>
<gene>
    <name evidence="2" type="ORF">J3L21_19760</name>
</gene>
<organism evidence="2 3">
    <name type="scientific">Mucilaginibacter rubeus</name>
    <dbReference type="NCBI Taxonomy" id="2027860"/>
    <lineage>
        <taxon>Bacteria</taxon>
        <taxon>Pseudomonadati</taxon>
        <taxon>Bacteroidota</taxon>
        <taxon>Sphingobacteriia</taxon>
        <taxon>Sphingobacteriales</taxon>
        <taxon>Sphingobacteriaceae</taxon>
        <taxon>Mucilaginibacter</taxon>
    </lineage>
</organism>
<dbReference type="PANTHER" id="PTHR22916">
    <property type="entry name" value="GLYCOSYLTRANSFERASE"/>
    <property type="match status" value="1"/>
</dbReference>
<evidence type="ECO:0000313" key="3">
    <source>
        <dbReference type="Proteomes" id="UP000663940"/>
    </source>
</evidence>
<dbReference type="EMBL" id="CP071880">
    <property type="protein sequence ID" value="QTE47789.1"/>
    <property type="molecule type" value="Genomic_DNA"/>
</dbReference>
<proteinExistence type="predicted"/>
<accession>A0ABX7U5T0</accession>
<dbReference type="Pfam" id="PF00535">
    <property type="entry name" value="Glycos_transf_2"/>
    <property type="match status" value="1"/>
</dbReference>
<dbReference type="SUPFAM" id="SSF53448">
    <property type="entry name" value="Nucleotide-diphospho-sugar transferases"/>
    <property type="match status" value="1"/>
</dbReference>
<name>A0ABX7U5T0_9SPHI</name>
<dbReference type="InterPro" id="IPR001173">
    <property type="entry name" value="Glyco_trans_2-like"/>
</dbReference>